<reference evidence="2" key="1">
    <citation type="submission" date="2020-08" db="EMBL/GenBank/DDBJ databases">
        <title>Genome sequencing and assembly of the red palm weevil Rhynchophorus ferrugineus.</title>
        <authorList>
            <person name="Dias G.B."/>
            <person name="Bergman C.M."/>
            <person name="Manee M."/>
        </authorList>
    </citation>
    <scope>NUCLEOTIDE SEQUENCE</scope>
    <source>
        <strain evidence="2">AA-2017</strain>
        <tissue evidence="2">Whole larva</tissue>
    </source>
</reference>
<proteinExistence type="predicted"/>
<evidence type="ECO:0000313" key="2">
    <source>
        <dbReference type="EMBL" id="KAF7281497.1"/>
    </source>
</evidence>
<sequence length="89" mass="10058">MGVKRRLEYHRGWRKTRPLGGPTRKSEKSLGKKHPGKEVVPPWIRRAAEVAVKNFTVSNLPPPETHPDEFKCYGVCGKISESYNVSDPS</sequence>
<organism evidence="2 3">
    <name type="scientific">Rhynchophorus ferrugineus</name>
    <name type="common">Red palm weevil</name>
    <name type="synonym">Curculio ferrugineus</name>
    <dbReference type="NCBI Taxonomy" id="354439"/>
    <lineage>
        <taxon>Eukaryota</taxon>
        <taxon>Metazoa</taxon>
        <taxon>Ecdysozoa</taxon>
        <taxon>Arthropoda</taxon>
        <taxon>Hexapoda</taxon>
        <taxon>Insecta</taxon>
        <taxon>Pterygota</taxon>
        <taxon>Neoptera</taxon>
        <taxon>Endopterygota</taxon>
        <taxon>Coleoptera</taxon>
        <taxon>Polyphaga</taxon>
        <taxon>Cucujiformia</taxon>
        <taxon>Curculionidae</taxon>
        <taxon>Dryophthorinae</taxon>
        <taxon>Rhynchophorus</taxon>
    </lineage>
</organism>
<dbReference type="AlphaFoldDB" id="A0A834IM01"/>
<dbReference type="Proteomes" id="UP000625711">
    <property type="component" value="Unassembled WGS sequence"/>
</dbReference>
<dbReference type="EMBL" id="JAACXV010000239">
    <property type="protein sequence ID" value="KAF7281497.1"/>
    <property type="molecule type" value="Genomic_DNA"/>
</dbReference>
<feature type="compositionally biased region" description="Basic and acidic residues" evidence="1">
    <location>
        <begin position="1"/>
        <end position="11"/>
    </location>
</feature>
<feature type="region of interest" description="Disordered" evidence="1">
    <location>
        <begin position="1"/>
        <end position="38"/>
    </location>
</feature>
<evidence type="ECO:0000313" key="3">
    <source>
        <dbReference type="Proteomes" id="UP000625711"/>
    </source>
</evidence>
<protein>
    <submittedName>
        <fullName evidence="2">Uncharacterized protein</fullName>
    </submittedName>
</protein>
<comment type="caution">
    <text evidence="2">The sequence shown here is derived from an EMBL/GenBank/DDBJ whole genome shotgun (WGS) entry which is preliminary data.</text>
</comment>
<keyword evidence="3" id="KW-1185">Reference proteome</keyword>
<name>A0A834IM01_RHYFE</name>
<accession>A0A834IM01</accession>
<gene>
    <name evidence="2" type="ORF">GWI33_004742</name>
</gene>
<evidence type="ECO:0000256" key="1">
    <source>
        <dbReference type="SAM" id="MobiDB-lite"/>
    </source>
</evidence>